<evidence type="ECO:0000313" key="2">
    <source>
        <dbReference type="EMBL" id="CAD8083327.1"/>
    </source>
</evidence>
<feature type="coiled-coil region" evidence="1">
    <location>
        <begin position="584"/>
        <end position="611"/>
    </location>
</feature>
<dbReference type="OrthoDB" id="307546at2759"/>
<feature type="coiled-coil region" evidence="1">
    <location>
        <begin position="409"/>
        <end position="510"/>
    </location>
</feature>
<name>A0A8S1MQK9_9CILI</name>
<protein>
    <submittedName>
        <fullName evidence="2">Uncharacterized protein</fullName>
    </submittedName>
</protein>
<reference evidence="2" key="1">
    <citation type="submission" date="2021-01" db="EMBL/GenBank/DDBJ databases">
        <authorList>
            <consortium name="Genoscope - CEA"/>
            <person name="William W."/>
        </authorList>
    </citation>
    <scope>NUCLEOTIDE SEQUENCE</scope>
</reference>
<gene>
    <name evidence="2" type="ORF">PSON_ATCC_30995.1.T0450028</name>
</gene>
<dbReference type="EMBL" id="CAJJDN010000045">
    <property type="protein sequence ID" value="CAD8083327.1"/>
    <property type="molecule type" value="Genomic_DNA"/>
</dbReference>
<dbReference type="Proteomes" id="UP000692954">
    <property type="component" value="Unassembled WGS sequence"/>
</dbReference>
<comment type="caution">
    <text evidence="2">The sequence shown here is derived from an EMBL/GenBank/DDBJ whole genome shotgun (WGS) entry which is preliminary data.</text>
</comment>
<sequence>MNYQTFKPSILNDKTNNFPIQYRSSVKSCHKNSDFNSSFHENKLFGQQLEYIKQLDEQKSIIEGQNQFIQILRNSIENKLQIEGFQQVLDQVLNMSREQKIDLFALLSQLYQELYIQNQNITQIENLQQLVDNLNHQINFYAKELMELKVDKQYLIDQLDSQASTTKDDDTIIFKNAQIQKLESDNNHLKSQLQQLQQQNEKYQQDMHQLEKRLNKIHINLKTEECEKEELIKELDSLRQTFYISQQKDEQKQELNLALKEQEIEFLNNKIRKLEQQNDEKNNILDQNFQQTETLKFQLKDQEQNFSYQLEEYEFKQNQIKAECRELCQYRDQLQEQLSVSEQFIQQITLKVNQIANRQDLDILKNLFYLEELIQNQSYSEQKYQQLDQDKSQIIFDLQHQVTDFQQINQQLSQQITIQTNQLQQQQNDLKLFDKQKRVLKQELIHLKCLEEQKNKEIQELQIQYSKYDKKLSTQLELQVEVEKENAQLKEQLIILQQQLNNNKNQLSNKKSIASSSQVSILEQKAKNFDYIALLKTFEIVKPLFQIECQEIIQEMLVLQNKLVRTEAVDSELIQQEVLLQQKLSNQQQKFKDSQQQIKQLISENKDLKLKVKNIIILDAQQLSTKFKSKLFLNKLVVWIRKKFYQISQIINIRPQQCQINSKMKIVSCFFYLYFLN</sequence>
<evidence type="ECO:0000313" key="3">
    <source>
        <dbReference type="Proteomes" id="UP000692954"/>
    </source>
</evidence>
<keyword evidence="1" id="KW-0175">Coiled coil</keyword>
<organism evidence="2 3">
    <name type="scientific">Paramecium sonneborni</name>
    <dbReference type="NCBI Taxonomy" id="65129"/>
    <lineage>
        <taxon>Eukaryota</taxon>
        <taxon>Sar</taxon>
        <taxon>Alveolata</taxon>
        <taxon>Ciliophora</taxon>
        <taxon>Intramacronucleata</taxon>
        <taxon>Oligohymenophorea</taxon>
        <taxon>Peniculida</taxon>
        <taxon>Parameciidae</taxon>
        <taxon>Paramecium</taxon>
    </lineage>
</organism>
<keyword evidence="3" id="KW-1185">Reference proteome</keyword>
<feature type="coiled-coil region" evidence="1">
    <location>
        <begin position="124"/>
        <end position="291"/>
    </location>
</feature>
<dbReference type="AlphaFoldDB" id="A0A8S1MQK9"/>
<proteinExistence type="predicted"/>
<accession>A0A8S1MQK9</accession>
<evidence type="ECO:0000256" key="1">
    <source>
        <dbReference type="SAM" id="Coils"/>
    </source>
</evidence>